<evidence type="ECO:0000313" key="3">
    <source>
        <dbReference type="EMBL" id="KAG1786312.1"/>
    </source>
</evidence>
<dbReference type="EMBL" id="JABBWE010000042">
    <property type="protein sequence ID" value="KAG1791543.1"/>
    <property type="molecule type" value="Genomic_DNA"/>
</dbReference>
<dbReference type="RefSeq" id="XP_041158349.1">
    <property type="nucleotide sequence ID" value="XM_041306887.1"/>
</dbReference>
<organism evidence="3 5">
    <name type="scientific">Suillus plorans</name>
    <dbReference type="NCBI Taxonomy" id="116603"/>
    <lineage>
        <taxon>Eukaryota</taxon>
        <taxon>Fungi</taxon>
        <taxon>Dikarya</taxon>
        <taxon>Basidiomycota</taxon>
        <taxon>Agaricomycotina</taxon>
        <taxon>Agaricomycetes</taxon>
        <taxon>Agaricomycetidae</taxon>
        <taxon>Boletales</taxon>
        <taxon>Suillineae</taxon>
        <taxon>Suillaceae</taxon>
        <taxon>Suillus</taxon>
    </lineage>
</organism>
<dbReference type="SUPFAM" id="SSF48452">
    <property type="entry name" value="TPR-like"/>
    <property type="match status" value="2"/>
</dbReference>
<dbReference type="AlphaFoldDB" id="A0A9P7ABY3"/>
<evidence type="ECO:0000256" key="2">
    <source>
        <dbReference type="ARBA" id="ARBA00022803"/>
    </source>
</evidence>
<keyword evidence="5" id="KW-1185">Reference proteome</keyword>
<keyword evidence="2" id="KW-0802">TPR repeat</keyword>
<evidence type="ECO:0000313" key="5">
    <source>
        <dbReference type="Proteomes" id="UP000719766"/>
    </source>
</evidence>
<dbReference type="OrthoDB" id="2690484at2759"/>
<proteinExistence type="predicted"/>
<dbReference type="GeneID" id="64600651"/>
<dbReference type="Gene3D" id="1.25.40.10">
    <property type="entry name" value="Tetratricopeptide repeat domain"/>
    <property type="match status" value="2"/>
</dbReference>
<accession>A0A9P7ABY3</accession>
<dbReference type="InterPro" id="IPR011990">
    <property type="entry name" value="TPR-like_helical_dom_sf"/>
</dbReference>
<name>A0A9P7ABY3_9AGAM</name>
<dbReference type="PANTHER" id="PTHR22904:SF523">
    <property type="entry name" value="STRESS-INDUCED-PHOSPHOPROTEIN 1"/>
    <property type="match status" value="1"/>
</dbReference>
<gene>
    <name evidence="4" type="ORF">HD556DRAFT_1445173</name>
    <name evidence="3" type="ORF">HD556DRAFT_1507336</name>
</gene>
<dbReference type="GO" id="GO:0051879">
    <property type="term" value="F:Hsp90 protein binding"/>
    <property type="evidence" value="ECO:0007669"/>
    <property type="project" value="TreeGrafter"/>
</dbReference>
<sequence>MHAERDLSTDEELLMQDINTDANNHTPYILAITTSRIACLNGDLSTAEELLTQDINTSPNNHTSYAHRSFVMARKYDWDAPFWTQSRIQPSLTGYISKGIALCGKGRVLDARAAFDVASMYTDQDSEITHFLLLIKAIALFNADQHDEANLLLKSSLPVVRIPILSHAYLHVQLGIKALDGARYDEAADHFTAAIDSSDYHRIDIHEVYEIWWWNAAHSALPMERLPSLQAITTRLLTYTRWRSTWILHPDIFFARRSEAKLSKMLWEDALLDARKVTELNPSSHVGYQLSHSALRGAQRYDEAIEAFTIMLSKLDDAPEVQIRDLRQQYVRPSEAEDAIRRALNSFKTSPEYKELLSSITKRSDLEMERIKEVVATHFRCVLLSHRWEETEVLLHHIQNKDVRELKDLVASRNCSRSAKSLVMRGISGRGWIHAASIRATTRAWRIGPIHVRLVPSLALTIVYLSDVPPSSQPGALRAVFGTSGMDLSRIRRSESR</sequence>
<comment type="caution">
    <text evidence="3">The sequence shown here is derived from an EMBL/GenBank/DDBJ whole genome shotgun (WGS) entry which is preliminary data.</text>
</comment>
<dbReference type="Proteomes" id="UP000719766">
    <property type="component" value="Unassembled WGS sequence"/>
</dbReference>
<keyword evidence="1" id="KW-0677">Repeat</keyword>
<reference evidence="3" key="1">
    <citation type="journal article" date="2020" name="New Phytol.">
        <title>Comparative genomics reveals dynamic genome evolution in host specialist ectomycorrhizal fungi.</title>
        <authorList>
            <person name="Lofgren L.A."/>
            <person name="Nguyen N.H."/>
            <person name="Vilgalys R."/>
            <person name="Ruytinx J."/>
            <person name="Liao H.L."/>
            <person name="Branco S."/>
            <person name="Kuo A."/>
            <person name="LaButti K."/>
            <person name="Lipzen A."/>
            <person name="Andreopoulos W."/>
            <person name="Pangilinan J."/>
            <person name="Riley R."/>
            <person name="Hundley H."/>
            <person name="Na H."/>
            <person name="Barry K."/>
            <person name="Grigoriev I.V."/>
            <person name="Stajich J.E."/>
            <person name="Kennedy P.G."/>
        </authorList>
    </citation>
    <scope>NUCLEOTIDE SEQUENCE</scope>
    <source>
        <strain evidence="3">S12</strain>
    </source>
</reference>
<evidence type="ECO:0000256" key="1">
    <source>
        <dbReference type="ARBA" id="ARBA00022737"/>
    </source>
</evidence>
<dbReference type="EMBL" id="JABBWE010000094">
    <property type="protein sequence ID" value="KAG1786312.1"/>
    <property type="molecule type" value="Genomic_DNA"/>
</dbReference>
<dbReference type="PANTHER" id="PTHR22904">
    <property type="entry name" value="TPR REPEAT CONTAINING PROTEIN"/>
    <property type="match status" value="1"/>
</dbReference>
<protein>
    <submittedName>
        <fullName evidence="3">Uncharacterized protein</fullName>
    </submittedName>
</protein>
<evidence type="ECO:0000313" key="4">
    <source>
        <dbReference type="EMBL" id="KAG1791543.1"/>
    </source>
</evidence>